<keyword evidence="2" id="KW-0808">Transferase</keyword>
<dbReference type="EMBL" id="SLWR01000001">
    <property type="protein sequence ID" value="TCO51775.1"/>
    <property type="molecule type" value="Genomic_DNA"/>
</dbReference>
<evidence type="ECO:0000313" key="2">
    <source>
        <dbReference type="EMBL" id="TCO51775.1"/>
    </source>
</evidence>
<proteinExistence type="predicted"/>
<dbReference type="PANTHER" id="PTHR40086">
    <property type="entry name" value="PHOSPHOTRANSFERASE YTMP-RELATED"/>
    <property type="match status" value="1"/>
</dbReference>
<evidence type="ECO:0000313" key="3">
    <source>
        <dbReference type="Proteomes" id="UP000295573"/>
    </source>
</evidence>
<feature type="domain" description="Aminoglycoside phosphotransferase" evidence="1">
    <location>
        <begin position="27"/>
        <end position="233"/>
    </location>
</feature>
<dbReference type="InterPro" id="IPR011009">
    <property type="entry name" value="Kinase-like_dom_sf"/>
</dbReference>
<dbReference type="InterPro" id="IPR052077">
    <property type="entry name" value="CcrZ_PhaseVar_Mediator"/>
</dbReference>
<organism evidence="2 3">
    <name type="scientific">Kribbella antiqua</name>
    <dbReference type="NCBI Taxonomy" id="2512217"/>
    <lineage>
        <taxon>Bacteria</taxon>
        <taxon>Bacillati</taxon>
        <taxon>Actinomycetota</taxon>
        <taxon>Actinomycetes</taxon>
        <taxon>Propionibacteriales</taxon>
        <taxon>Kribbellaceae</taxon>
        <taxon>Kribbella</taxon>
    </lineage>
</organism>
<keyword evidence="3" id="KW-1185">Reference proteome</keyword>
<dbReference type="Pfam" id="PF01636">
    <property type="entry name" value="APH"/>
    <property type="match status" value="1"/>
</dbReference>
<sequence length="298" mass="33292">MLAEPQLDRAALVEAVRTSYGVSPVSLRFIPVGWTSVSYELQTDDTRYFLKLTDQTSRLPLVRRLHELGFRARLPYPMETLDGRLSAHTPAGEAVLSPFLPGTTPPGWPSWSDAVLDELGRALADLHATPPPVPLPQEQFAFDVVPDLPRAVLTRLEQLQYVVRRLSQPLVLCHTDLIGDNLLVDEDGRLSALDWDDAKLAPPESDLALLLHGEQPVDDHALRRVLSVYSGPLEIDRFAFFLLRRYAEDYSARVRRLEQGGLSPADLEEARAGMVTWGSAQWSRLDRTLDLVRASLDA</sequence>
<dbReference type="GO" id="GO:0016740">
    <property type="term" value="F:transferase activity"/>
    <property type="evidence" value="ECO:0007669"/>
    <property type="project" value="UniProtKB-KW"/>
</dbReference>
<dbReference type="Gene3D" id="1.10.510.10">
    <property type="entry name" value="Transferase(Phosphotransferase) domain 1"/>
    <property type="match status" value="1"/>
</dbReference>
<dbReference type="InterPro" id="IPR002575">
    <property type="entry name" value="Aminoglycoside_PTrfase"/>
</dbReference>
<dbReference type="PANTHER" id="PTHR40086:SF1">
    <property type="entry name" value="CELL CYCLE REGULATOR CCRZ"/>
    <property type="match status" value="1"/>
</dbReference>
<gene>
    <name evidence="2" type="ORF">EV646_101769</name>
</gene>
<dbReference type="Gene3D" id="3.30.200.20">
    <property type="entry name" value="Phosphorylase Kinase, domain 1"/>
    <property type="match status" value="1"/>
</dbReference>
<reference evidence="2 3" key="1">
    <citation type="journal article" date="2015" name="Stand. Genomic Sci.">
        <title>Genomic Encyclopedia of Bacterial and Archaeal Type Strains, Phase III: the genomes of soil and plant-associated and newly described type strains.</title>
        <authorList>
            <person name="Whitman W.B."/>
            <person name="Woyke T."/>
            <person name="Klenk H.P."/>
            <person name="Zhou Y."/>
            <person name="Lilburn T.G."/>
            <person name="Beck B.J."/>
            <person name="De Vos P."/>
            <person name="Vandamme P."/>
            <person name="Eisen J.A."/>
            <person name="Garrity G."/>
            <person name="Hugenholtz P."/>
            <person name="Kyrpides N.C."/>
        </authorList>
    </citation>
    <scope>NUCLEOTIDE SEQUENCE [LARGE SCALE GENOMIC DNA]</scope>
    <source>
        <strain evidence="2 3">VKM Ac-2541</strain>
    </source>
</reference>
<name>A0A4R2JAR1_9ACTN</name>
<comment type="caution">
    <text evidence="2">The sequence shown here is derived from an EMBL/GenBank/DDBJ whole genome shotgun (WGS) entry which is preliminary data.</text>
</comment>
<evidence type="ECO:0000259" key="1">
    <source>
        <dbReference type="Pfam" id="PF01636"/>
    </source>
</evidence>
<dbReference type="OrthoDB" id="115252at2"/>
<accession>A0A4R2JAR1</accession>
<dbReference type="Proteomes" id="UP000295573">
    <property type="component" value="Unassembled WGS sequence"/>
</dbReference>
<dbReference type="SUPFAM" id="SSF56112">
    <property type="entry name" value="Protein kinase-like (PK-like)"/>
    <property type="match status" value="1"/>
</dbReference>
<protein>
    <submittedName>
        <fullName evidence="2">Phosphotransferase family enzyme</fullName>
    </submittedName>
</protein>
<dbReference type="RefSeq" id="WP_132143872.1">
    <property type="nucleotide sequence ID" value="NZ_SLWR01000001.1"/>
</dbReference>
<dbReference type="AlphaFoldDB" id="A0A4R2JAR1"/>